<keyword evidence="4 7" id="KW-0067">ATP-binding</keyword>
<dbReference type="SUPFAM" id="SSF52540">
    <property type="entry name" value="P-loop containing nucleoside triphosphate hydrolases"/>
    <property type="match status" value="1"/>
</dbReference>
<gene>
    <name evidence="7" type="ORF">GCM10007931_11020</name>
</gene>
<dbReference type="Proteomes" id="UP001157156">
    <property type="component" value="Unassembled WGS sequence"/>
</dbReference>
<dbReference type="InterPro" id="IPR003439">
    <property type="entry name" value="ABC_transporter-like_ATP-bd"/>
</dbReference>
<evidence type="ECO:0000313" key="7">
    <source>
        <dbReference type="EMBL" id="GLT14128.1"/>
    </source>
</evidence>
<keyword evidence="8" id="KW-1185">Reference proteome</keyword>
<dbReference type="GO" id="GO:0005524">
    <property type="term" value="F:ATP binding"/>
    <property type="evidence" value="ECO:0007669"/>
    <property type="project" value="UniProtKB-KW"/>
</dbReference>
<dbReference type="InterPro" id="IPR017871">
    <property type="entry name" value="ABC_transporter-like_CS"/>
</dbReference>
<keyword evidence="3" id="KW-0547">Nucleotide-binding</keyword>
<dbReference type="PROSITE" id="PS00211">
    <property type="entry name" value="ABC_TRANSPORTER_1"/>
    <property type="match status" value="1"/>
</dbReference>
<feature type="domain" description="ABC transporter" evidence="6">
    <location>
        <begin position="4"/>
        <end position="234"/>
    </location>
</feature>
<keyword evidence="5" id="KW-0472">Membrane</keyword>
<evidence type="ECO:0000256" key="4">
    <source>
        <dbReference type="ARBA" id="ARBA00022840"/>
    </source>
</evidence>
<sequence>MSYVTTKQLTKSFGDNTVFENVDFTIDQGEFITLLGPSGCGKSTLLRSLAGLNPVDQGEIWVNGENITHQSPQERGIGMVFQSYALFPNMTVESNIAFGLKMKKVLSDEVTKLVSNVIELVDLKGKEKQYPHQLSGGQRQRVALARALVVKPRILLLDEPLSALDAKIRKHLRQQIRDIQKEMNLTTIFVTHDQEEAMIMSDRIFLMNQGEIVQAGSPEEIYTQPANEFVAGFMGHYNLIDSSGAKALLDLDTPNKVAIRPESIYVKEEGRQYAQHISSPRQGVIKSHQLLGNIIRYQVAVEECELTVDLLNRSSERLIPEGSSLELLFNLNEIQPVGAQNDTTFVCL</sequence>
<dbReference type="PANTHER" id="PTHR42781:SF4">
    <property type="entry name" value="SPERMIDINE_PUTRESCINE IMPORT ATP-BINDING PROTEIN POTA"/>
    <property type="match status" value="1"/>
</dbReference>
<evidence type="ECO:0000256" key="2">
    <source>
        <dbReference type="ARBA" id="ARBA00022475"/>
    </source>
</evidence>
<evidence type="ECO:0000259" key="6">
    <source>
        <dbReference type="PROSITE" id="PS50893"/>
    </source>
</evidence>
<proteinExistence type="predicted"/>
<dbReference type="Gene3D" id="2.40.50.100">
    <property type="match status" value="1"/>
</dbReference>
<name>A0ABQ6ELZ2_9VIBR</name>
<dbReference type="InterPro" id="IPR008995">
    <property type="entry name" value="Mo/tungstate-bd_C_term_dom"/>
</dbReference>
<dbReference type="PROSITE" id="PS50893">
    <property type="entry name" value="ABC_TRANSPORTER_2"/>
    <property type="match status" value="1"/>
</dbReference>
<dbReference type="SUPFAM" id="SSF50331">
    <property type="entry name" value="MOP-like"/>
    <property type="match status" value="1"/>
</dbReference>
<keyword evidence="2" id="KW-1003">Cell membrane</keyword>
<dbReference type="InterPro" id="IPR027417">
    <property type="entry name" value="P-loop_NTPase"/>
</dbReference>
<dbReference type="PANTHER" id="PTHR42781">
    <property type="entry name" value="SPERMIDINE/PUTRESCINE IMPORT ATP-BINDING PROTEIN POTA"/>
    <property type="match status" value="1"/>
</dbReference>
<keyword evidence="1" id="KW-0813">Transport</keyword>
<dbReference type="InterPro" id="IPR050093">
    <property type="entry name" value="ABC_SmlMolc_Importer"/>
</dbReference>
<accession>A0ABQ6ELZ2</accession>
<dbReference type="InterPro" id="IPR003593">
    <property type="entry name" value="AAA+_ATPase"/>
</dbReference>
<evidence type="ECO:0000256" key="1">
    <source>
        <dbReference type="ARBA" id="ARBA00022448"/>
    </source>
</evidence>
<reference evidence="8" key="1">
    <citation type="journal article" date="2019" name="Int. J. Syst. Evol. Microbiol.">
        <title>The Global Catalogue of Microorganisms (GCM) 10K type strain sequencing project: providing services to taxonomists for standard genome sequencing and annotation.</title>
        <authorList>
            <consortium name="The Broad Institute Genomics Platform"/>
            <consortium name="The Broad Institute Genome Sequencing Center for Infectious Disease"/>
            <person name="Wu L."/>
            <person name="Ma J."/>
        </authorList>
    </citation>
    <scope>NUCLEOTIDE SEQUENCE [LARGE SCALE GENOMIC DNA]</scope>
    <source>
        <strain evidence="8">NBRC 111146</strain>
    </source>
</reference>
<evidence type="ECO:0000313" key="8">
    <source>
        <dbReference type="Proteomes" id="UP001157156"/>
    </source>
</evidence>
<dbReference type="Pfam" id="PF00005">
    <property type="entry name" value="ABC_tran"/>
    <property type="match status" value="1"/>
</dbReference>
<protein>
    <submittedName>
        <fullName evidence="7">ABC transporter ATP-binding protein</fullName>
    </submittedName>
</protein>
<dbReference type="InterPro" id="IPR013611">
    <property type="entry name" value="Transp-assoc_OB_typ2"/>
</dbReference>
<dbReference type="RefSeq" id="WP_089124478.1">
    <property type="nucleotide sequence ID" value="NZ_BSPV01000003.1"/>
</dbReference>
<organism evidence="7 8">
    <name type="scientific">Vibrio algivorus</name>
    <dbReference type="NCBI Taxonomy" id="1667024"/>
    <lineage>
        <taxon>Bacteria</taxon>
        <taxon>Pseudomonadati</taxon>
        <taxon>Pseudomonadota</taxon>
        <taxon>Gammaproteobacteria</taxon>
        <taxon>Vibrionales</taxon>
        <taxon>Vibrionaceae</taxon>
        <taxon>Vibrio</taxon>
    </lineage>
</organism>
<dbReference type="EMBL" id="BSPV01000003">
    <property type="protein sequence ID" value="GLT14128.1"/>
    <property type="molecule type" value="Genomic_DNA"/>
</dbReference>
<dbReference type="Gene3D" id="3.40.50.300">
    <property type="entry name" value="P-loop containing nucleotide triphosphate hydrolases"/>
    <property type="match status" value="1"/>
</dbReference>
<evidence type="ECO:0000256" key="5">
    <source>
        <dbReference type="ARBA" id="ARBA00023136"/>
    </source>
</evidence>
<comment type="caution">
    <text evidence="7">The sequence shown here is derived from an EMBL/GenBank/DDBJ whole genome shotgun (WGS) entry which is preliminary data.</text>
</comment>
<evidence type="ECO:0000256" key="3">
    <source>
        <dbReference type="ARBA" id="ARBA00022741"/>
    </source>
</evidence>
<dbReference type="Pfam" id="PF08402">
    <property type="entry name" value="TOBE_2"/>
    <property type="match status" value="1"/>
</dbReference>
<dbReference type="SMART" id="SM00382">
    <property type="entry name" value="AAA"/>
    <property type="match status" value="1"/>
</dbReference>